<dbReference type="Proteomes" id="UP000011872">
    <property type="component" value="Unassembled WGS sequence"/>
</dbReference>
<evidence type="ECO:0000313" key="3">
    <source>
        <dbReference type="Proteomes" id="UP000011872"/>
    </source>
</evidence>
<protein>
    <recommendedName>
        <fullName evidence="1">DUF7149 domain-containing protein</fullName>
    </recommendedName>
</protein>
<proteinExistence type="predicted"/>
<comment type="caution">
    <text evidence="2">The sequence shown here is derived from an EMBL/GenBank/DDBJ whole genome shotgun (WGS) entry which is preliminary data.</text>
</comment>
<accession>M3RC37</accession>
<dbReference type="HOGENOM" id="CLU_2368994_0_0_7"/>
<organism evidence="2 3">
    <name type="scientific">Helicobacter pylori GAM265BSii</name>
    <dbReference type="NCBI Taxonomy" id="1159049"/>
    <lineage>
        <taxon>Bacteria</taxon>
        <taxon>Pseudomonadati</taxon>
        <taxon>Campylobacterota</taxon>
        <taxon>Epsilonproteobacteria</taxon>
        <taxon>Campylobacterales</taxon>
        <taxon>Helicobacteraceae</taxon>
        <taxon>Helicobacter</taxon>
    </lineage>
</organism>
<name>M3RC37_HELPX</name>
<dbReference type="AlphaFoldDB" id="M3RC37"/>
<dbReference type="EMBL" id="APDY01000043">
    <property type="protein sequence ID" value="EMH28882.1"/>
    <property type="molecule type" value="Genomic_DNA"/>
</dbReference>
<dbReference type="PATRIC" id="fig|1159049.3.peg.703"/>
<feature type="domain" description="DUF7149" evidence="1">
    <location>
        <begin position="11"/>
        <end position="68"/>
    </location>
</feature>
<evidence type="ECO:0000313" key="2">
    <source>
        <dbReference type="EMBL" id="EMH28882.1"/>
    </source>
</evidence>
<dbReference type="InterPro" id="IPR055573">
    <property type="entry name" value="DUF7149"/>
</dbReference>
<reference evidence="2 3" key="1">
    <citation type="submission" date="2012-12" db="EMBL/GenBank/DDBJ databases">
        <authorList>
            <person name="Weinstock G."/>
            <person name="Sodergren E."/>
            <person name="Lobos E.A."/>
            <person name="Fulton L."/>
            <person name="Fulton R."/>
            <person name="Courtney L."/>
            <person name="Fronick C."/>
            <person name="O'Laughlin M."/>
            <person name="Godfrey J."/>
            <person name="Wilson R.M."/>
            <person name="Miner T."/>
            <person name="Farmer C."/>
            <person name="Delehaunty K."/>
            <person name="Cordes M."/>
            <person name="Minx P."/>
            <person name="Tomlinson C."/>
            <person name="Chen J."/>
            <person name="Wollam A."/>
            <person name="Pepin K.H."/>
            <person name="Bhonagiri V."/>
            <person name="Zhang X."/>
            <person name="Suruliraj S."/>
            <person name="Antonio M."/>
            <person name="Secka O."/>
            <person name="Thomas J."/>
            <person name="Warren W."/>
            <person name="Mitreva M."/>
            <person name="Mardis E.R."/>
            <person name="Wilson R.K."/>
        </authorList>
    </citation>
    <scope>NUCLEOTIDE SEQUENCE [LARGE SCALE GENOMIC DNA]</scope>
    <source>
        <strain evidence="2 3">GAM265BSii</strain>
    </source>
</reference>
<gene>
    <name evidence="2" type="ORF">HMPREF1421_00747</name>
</gene>
<sequence length="95" mass="11180">MMSFTRILLKDFIKKYNPPTPTKETIENFEKEINSLLENAPRQDDEEFQKNEINKFLGKISSIKEHYTYKSVALKNAFINNDKLLKHAFLSGIRN</sequence>
<dbReference type="RefSeq" id="WP_001958744.1">
    <property type="nucleotide sequence ID" value="NZ_KB642347.1"/>
</dbReference>
<dbReference type="Pfam" id="PF23653">
    <property type="entry name" value="DUF7149"/>
    <property type="match status" value="1"/>
</dbReference>
<evidence type="ECO:0000259" key="1">
    <source>
        <dbReference type="Pfam" id="PF23653"/>
    </source>
</evidence>